<reference evidence="3" key="1">
    <citation type="journal article" date="2023" name="Commun. Biol.">
        <title>Genome analysis of Parmales, the sister group of diatoms, reveals the evolutionary specialization of diatoms from phago-mixotrophs to photoautotrophs.</title>
        <authorList>
            <person name="Ban H."/>
            <person name="Sato S."/>
            <person name="Yoshikawa S."/>
            <person name="Yamada K."/>
            <person name="Nakamura Y."/>
            <person name="Ichinomiya M."/>
            <person name="Sato N."/>
            <person name="Blanc-Mathieu R."/>
            <person name="Endo H."/>
            <person name="Kuwata A."/>
            <person name="Ogata H."/>
        </authorList>
    </citation>
    <scope>NUCLEOTIDE SEQUENCE [LARGE SCALE GENOMIC DNA]</scope>
    <source>
        <strain evidence="3">NIES 3700</strain>
    </source>
</reference>
<gene>
    <name evidence="2" type="ORF">TrLO_g14357</name>
</gene>
<sequence>MYLATLVALKDRPLIIVGSIIERDVKSEVVEENIKPETLPRRPEKLPPPPNKSVEGDVKPGDEIEGDIDITVSAPSNNLDFTTPPPAPTPVDERVDEVERSLTEDVNELGIDENDENLGNDYYDESSDDDDPYALSPPEDEDCQPKINLRFQNVYSTLLKVTTEKTGAVISNWPDIISVNVKEDMLDVVGVTLTQCLKVKINGINARTKEDFFSGLVRTFELREKVDLSTEEWRDFVHVWGSFIGGSMEVEGGEAMKRAVKLWAGIEDD</sequence>
<feature type="compositionally biased region" description="Basic and acidic residues" evidence="1">
    <location>
        <begin position="29"/>
        <end position="45"/>
    </location>
</feature>
<feature type="region of interest" description="Disordered" evidence="1">
    <location>
        <begin position="29"/>
        <end position="142"/>
    </location>
</feature>
<evidence type="ECO:0000313" key="3">
    <source>
        <dbReference type="Proteomes" id="UP001165122"/>
    </source>
</evidence>
<evidence type="ECO:0000313" key="2">
    <source>
        <dbReference type="EMBL" id="GMH56633.1"/>
    </source>
</evidence>
<comment type="caution">
    <text evidence="2">The sequence shown here is derived from an EMBL/GenBank/DDBJ whole genome shotgun (WGS) entry which is preliminary data.</text>
</comment>
<accession>A0A9W6ZT35</accession>
<name>A0A9W6ZT35_9STRA</name>
<evidence type="ECO:0000256" key="1">
    <source>
        <dbReference type="SAM" id="MobiDB-lite"/>
    </source>
</evidence>
<dbReference type="AlphaFoldDB" id="A0A9W6ZT35"/>
<keyword evidence="3" id="KW-1185">Reference proteome</keyword>
<feature type="compositionally biased region" description="Basic and acidic residues" evidence="1">
    <location>
        <begin position="91"/>
        <end position="103"/>
    </location>
</feature>
<organism evidence="2 3">
    <name type="scientific">Triparma laevis f. longispina</name>
    <dbReference type="NCBI Taxonomy" id="1714387"/>
    <lineage>
        <taxon>Eukaryota</taxon>
        <taxon>Sar</taxon>
        <taxon>Stramenopiles</taxon>
        <taxon>Ochrophyta</taxon>
        <taxon>Bolidophyceae</taxon>
        <taxon>Parmales</taxon>
        <taxon>Triparmaceae</taxon>
        <taxon>Triparma</taxon>
    </lineage>
</organism>
<dbReference type="EMBL" id="BRXW01000455">
    <property type="protein sequence ID" value="GMH56633.1"/>
    <property type="molecule type" value="Genomic_DNA"/>
</dbReference>
<proteinExistence type="predicted"/>
<protein>
    <submittedName>
        <fullName evidence="2">Uncharacterized protein</fullName>
    </submittedName>
</protein>
<feature type="compositionally biased region" description="Acidic residues" evidence="1">
    <location>
        <begin position="105"/>
        <end position="142"/>
    </location>
</feature>
<dbReference type="Proteomes" id="UP001165122">
    <property type="component" value="Unassembled WGS sequence"/>
</dbReference>